<evidence type="ECO:0000313" key="9">
    <source>
        <dbReference type="Proteomes" id="UP000199207"/>
    </source>
</evidence>
<dbReference type="OrthoDB" id="9808843at2"/>
<evidence type="ECO:0000256" key="2">
    <source>
        <dbReference type="ARBA" id="ARBA00023015"/>
    </source>
</evidence>
<evidence type="ECO:0000259" key="7">
    <source>
        <dbReference type="PROSITE" id="PS50110"/>
    </source>
</evidence>
<proteinExistence type="predicted"/>
<dbReference type="PANTHER" id="PTHR43214">
    <property type="entry name" value="TWO-COMPONENT RESPONSE REGULATOR"/>
    <property type="match status" value="1"/>
</dbReference>
<reference evidence="8 9" key="1">
    <citation type="submission" date="2016-10" db="EMBL/GenBank/DDBJ databases">
        <authorList>
            <person name="de Groot N.N."/>
        </authorList>
    </citation>
    <scope>NUCLEOTIDE SEQUENCE [LARGE SCALE GENOMIC DNA]</scope>
    <source>
        <strain evidence="8 9">CGMCC 4.5739</strain>
    </source>
</reference>
<evidence type="ECO:0000256" key="3">
    <source>
        <dbReference type="ARBA" id="ARBA00023125"/>
    </source>
</evidence>
<keyword evidence="3 8" id="KW-0238">DNA-binding</keyword>
<evidence type="ECO:0000256" key="1">
    <source>
        <dbReference type="ARBA" id="ARBA00022553"/>
    </source>
</evidence>
<dbReference type="InterPro" id="IPR011006">
    <property type="entry name" value="CheY-like_superfamily"/>
</dbReference>
<accession>A0A1I1K0H7</accession>
<name>A0A1I1K0H7_9ACTN</name>
<dbReference type="Pfam" id="PF00196">
    <property type="entry name" value="GerE"/>
    <property type="match status" value="1"/>
</dbReference>
<feature type="domain" description="HTH luxR-type" evidence="6">
    <location>
        <begin position="149"/>
        <end position="214"/>
    </location>
</feature>
<feature type="modified residue" description="4-aspartylphosphate" evidence="5">
    <location>
        <position position="59"/>
    </location>
</feature>
<dbReference type="SMART" id="SM00421">
    <property type="entry name" value="HTH_LUXR"/>
    <property type="match status" value="1"/>
</dbReference>
<protein>
    <submittedName>
        <fullName evidence="8">DNA-binding response regulator, NarL/FixJ family, contains REC and HTH domains</fullName>
    </submittedName>
</protein>
<dbReference type="GO" id="GO:0006355">
    <property type="term" value="P:regulation of DNA-templated transcription"/>
    <property type="evidence" value="ECO:0007669"/>
    <property type="project" value="InterPro"/>
</dbReference>
<dbReference type="STRING" id="910347.SAMN05421773_10415"/>
<keyword evidence="2" id="KW-0805">Transcription regulation</keyword>
<dbReference type="SUPFAM" id="SSF46894">
    <property type="entry name" value="C-terminal effector domain of the bipartite response regulators"/>
    <property type="match status" value="1"/>
</dbReference>
<keyword evidence="9" id="KW-1185">Reference proteome</keyword>
<evidence type="ECO:0000256" key="4">
    <source>
        <dbReference type="ARBA" id="ARBA00023163"/>
    </source>
</evidence>
<dbReference type="PROSITE" id="PS00622">
    <property type="entry name" value="HTH_LUXR_1"/>
    <property type="match status" value="1"/>
</dbReference>
<dbReference type="Proteomes" id="UP000199207">
    <property type="component" value="Unassembled WGS sequence"/>
</dbReference>
<dbReference type="PROSITE" id="PS50043">
    <property type="entry name" value="HTH_LUXR_2"/>
    <property type="match status" value="1"/>
</dbReference>
<dbReference type="CDD" id="cd06170">
    <property type="entry name" value="LuxR_C_like"/>
    <property type="match status" value="1"/>
</dbReference>
<dbReference type="AlphaFoldDB" id="A0A1I1K0H7"/>
<dbReference type="PRINTS" id="PR00038">
    <property type="entry name" value="HTHLUXR"/>
</dbReference>
<dbReference type="Gene3D" id="3.40.50.2300">
    <property type="match status" value="1"/>
</dbReference>
<gene>
    <name evidence="8" type="ORF">SAMN05421773_10415</name>
</gene>
<dbReference type="SMART" id="SM00448">
    <property type="entry name" value="REC"/>
    <property type="match status" value="1"/>
</dbReference>
<sequence>MHKDGKITVFLVDDHEVVRRGVYEMLSLESDIEVVGEAGTAGDAVNRIPAARPDVAVLDVRLPDGSGVEVCRDIRARDESIKCLMLTSFADDEALFDAIMAGASGYVLKAIRSSELLSAVRDVAAGKSLLDPVATQRVLERLRDGADRRDDRLAQLTEQERRILDLIGEGLTNRAIGERLHLAEKTIKNYVSSLLAKLGMERRSQAAAYVARLQAEKEQR</sequence>
<dbReference type="CDD" id="cd17535">
    <property type="entry name" value="REC_NarL-like"/>
    <property type="match status" value="1"/>
</dbReference>
<dbReference type="InterPro" id="IPR039420">
    <property type="entry name" value="WalR-like"/>
</dbReference>
<evidence type="ECO:0000256" key="5">
    <source>
        <dbReference type="PROSITE-ProRule" id="PRU00169"/>
    </source>
</evidence>
<dbReference type="GO" id="GO:0003677">
    <property type="term" value="F:DNA binding"/>
    <property type="evidence" value="ECO:0007669"/>
    <property type="project" value="UniProtKB-KW"/>
</dbReference>
<evidence type="ECO:0000259" key="6">
    <source>
        <dbReference type="PROSITE" id="PS50043"/>
    </source>
</evidence>
<dbReference type="EMBL" id="FOLM01000004">
    <property type="protein sequence ID" value="SFC53702.1"/>
    <property type="molecule type" value="Genomic_DNA"/>
</dbReference>
<dbReference type="RefSeq" id="WP_093838309.1">
    <property type="nucleotide sequence ID" value="NZ_FOLM01000004.1"/>
</dbReference>
<keyword evidence="4" id="KW-0804">Transcription</keyword>
<keyword evidence="1 5" id="KW-0597">Phosphoprotein</keyword>
<dbReference type="GO" id="GO:0000160">
    <property type="term" value="P:phosphorelay signal transduction system"/>
    <property type="evidence" value="ECO:0007669"/>
    <property type="project" value="InterPro"/>
</dbReference>
<organism evidence="8 9">
    <name type="scientific">Streptomyces aidingensis</name>
    <dbReference type="NCBI Taxonomy" id="910347"/>
    <lineage>
        <taxon>Bacteria</taxon>
        <taxon>Bacillati</taxon>
        <taxon>Actinomycetota</taxon>
        <taxon>Actinomycetes</taxon>
        <taxon>Kitasatosporales</taxon>
        <taxon>Streptomycetaceae</taxon>
        <taxon>Streptomyces</taxon>
    </lineage>
</organism>
<feature type="domain" description="Response regulatory" evidence="7">
    <location>
        <begin position="8"/>
        <end position="124"/>
    </location>
</feature>
<dbReference type="InterPro" id="IPR058245">
    <property type="entry name" value="NreC/VraR/RcsB-like_REC"/>
</dbReference>
<dbReference type="PANTHER" id="PTHR43214:SF24">
    <property type="entry name" value="TRANSCRIPTIONAL REGULATORY PROTEIN NARL-RELATED"/>
    <property type="match status" value="1"/>
</dbReference>
<dbReference type="Pfam" id="PF00072">
    <property type="entry name" value="Response_reg"/>
    <property type="match status" value="1"/>
</dbReference>
<dbReference type="SUPFAM" id="SSF52172">
    <property type="entry name" value="CheY-like"/>
    <property type="match status" value="1"/>
</dbReference>
<dbReference type="InterPro" id="IPR000792">
    <property type="entry name" value="Tscrpt_reg_LuxR_C"/>
</dbReference>
<evidence type="ECO:0000313" key="8">
    <source>
        <dbReference type="EMBL" id="SFC53702.1"/>
    </source>
</evidence>
<dbReference type="PROSITE" id="PS50110">
    <property type="entry name" value="RESPONSE_REGULATORY"/>
    <property type="match status" value="1"/>
</dbReference>
<dbReference type="InterPro" id="IPR001789">
    <property type="entry name" value="Sig_transdc_resp-reg_receiver"/>
</dbReference>
<dbReference type="InterPro" id="IPR016032">
    <property type="entry name" value="Sig_transdc_resp-reg_C-effctor"/>
</dbReference>